<dbReference type="GO" id="GO:0004853">
    <property type="term" value="F:uroporphyrinogen decarboxylase activity"/>
    <property type="evidence" value="ECO:0007669"/>
    <property type="project" value="InterPro"/>
</dbReference>
<name>A0A0M2UTQ7_9BACT</name>
<accession>A0A0M2UTQ7</accession>
<proteinExistence type="predicted"/>
<dbReference type="GO" id="GO:0006779">
    <property type="term" value="P:porphyrin-containing compound biosynthetic process"/>
    <property type="evidence" value="ECO:0007669"/>
    <property type="project" value="InterPro"/>
</dbReference>
<comment type="caution">
    <text evidence="2">The sequence shown here is derived from an EMBL/GenBank/DDBJ whole genome shotgun (WGS) entry which is preliminary data.</text>
</comment>
<dbReference type="PANTHER" id="PTHR47099">
    <property type="entry name" value="METHYLCOBAMIDE:COM METHYLTRANSFERASE MTBA"/>
    <property type="match status" value="1"/>
</dbReference>
<dbReference type="Pfam" id="PF01208">
    <property type="entry name" value="URO-D"/>
    <property type="match status" value="1"/>
</dbReference>
<dbReference type="Gene3D" id="3.20.20.210">
    <property type="match status" value="1"/>
</dbReference>
<dbReference type="InterPro" id="IPR052024">
    <property type="entry name" value="Methanogen_methyltrans"/>
</dbReference>
<gene>
    <name evidence="2" type="ORF">BROFUL_02075</name>
</gene>
<dbReference type="InterPro" id="IPR000257">
    <property type="entry name" value="Uroporphyrinogen_deCOase"/>
</dbReference>
<evidence type="ECO:0000259" key="1">
    <source>
        <dbReference type="Pfam" id="PF01208"/>
    </source>
</evidence>
<dbReference type="SUPFAM" id="SSF51726">
    <property type="entry name" value="UROD/MetE-like"/>
    <property type="match status" value="1"/>
</dbReference>
<evidence type="ECO:0000313" key="2">
    <source>
        <dbReference type="EMBL" id="KKO19197.1"/>
    </source>
</evidence>
<dbReference type="CDD" id="cd03465">
    <property type="entry name" value="URO-D_like"/>
    <property type="match status" value="1"/>
</dbReference>
<reference evidence="2 3" key="1">
    <citation type="journal article" date="2013" name="BMC Microbiol.">
        <title>Identification of the type II cytochrome c maturation pathway in anammox bacteria by comparative genomics.</title>
        <authorList>
            <person name="Ferousi C."/>
            <person name="Speth D.R."/>
            <person name="Reimann J."/>
            <person name="Op den Camp H.J."/>
            <person name="Allen J.W."/>
            <person name="Keltjens J.T."/>
            <person name="Jetten M.S."/>
        </authorList>
    </citation>
    <scope>NUCLEOTIDE SEQUENCE [LARGE SCALE GENOMIC DNA]</scope>
    <source>
        <strain evidence="2">RU1</strain>
    </source>
</reference>
<dbReference type="PANTHER" id="PTHR47099:SF1">
    <property type="entry name" value="METHYLCOBAMIDE:COM METHYLTRANSFERASE MTBA"/>
    <property type="match status" value="1"/>
</dbReference>
<organism evidence="2 3">
    <name type="scientific">Candidatus Brocadia fulgida</name>
    <dbReference type="NCBI Taxonomy" id="380242"/>
    <lineage>
        <taxon>Bacteria</taxon>
        <taxon>Pseudomonadati</taxon>
        <taxon>Planctomycetota</taxon>
        <taxon>Candidatus Brocadiia</taxon>
        <taxon>Candidatus Brocadiales</taxon>
        <taxon>Candidatus Brocadiaceae</taxon>
        <taxon>Candidatus Brocadia</taxon>
    </lineage>
</organism>
<dbReference type="Proteomes" id="UP000034954">
    <property type="component" value="Unassembled WGS sequence"/>
</dbReference>
<sequence>MSSADEMTPKERMAAMLQGKAADRLLVSPLILNFASRSLNLPVRSFCTNGKNMGDANIACFKKYRHDIVYIFSTTSTVAEAMGTRMYFPEDDAPQVETPFLQTREDIRKLTPADPEKDGRIPVYLEAVKRCVDAIGDEVFIVPVIGAPFTTSAALRGTETFIKELYTDPELVHAVMKVATQSVKNIIDACVKAGGVPVTVEPIATGSMISESHFRTFVLPYLKEVYAHIHSYGLPGVLHICGKTKRVIACMAESGADILSIDAIDLQEAKALVGDKVCLMGNVSPADGMFKGNPEIIATMVKDCITKAADSPKGFVLATGCEVPIKTPHENLIAFLEAGRRVARLPVNLN</sequence>
<evidence type="ECO:0000313" key="3">
    <source>
        <dbReference type="Proteomes" id="UP000034954"/>
    </source>
</evidence>
<dbReference type="EMBL" id="LAQJ01000209">
    <property type="protein sequence ID" value="KKO19197.1"/>
    <property type="molecule type" value="Genomic_DNA"/>
</dbReference>
<protein>
    <submittedName>
        <fullName evidence="2">Uroporphyrinogen decarboxylase</fullName>
    </submittedName>
</protein>
<dbReference type="AlphaFoldDB" id="A0A0M2UTQ7"/>
<dbReference type="InterPro" id="IPR038071">
    <property type="entry name" value="UROD/MetE-like_sf"/>
</dbReference>
<keyword evidence="3" id="KW-1185">Reference proteome</keyword>
<feature type="domain" description="Uroporphyrinogen decarboxylase (URO-D)" evidence="1">
    <location>
        <begin position="8"/>
        <end position="341"/>
    </location>
</feature>